<protein>
    <recommendedName>
        <fullName evidence="3">DNA-binding MarR family transcriptional regulator</fullName>
    </recommendedName>
</protein>
<comment type="caution">
    <text evidence="1">The sequence shown here is derived from an EMBL/GenBank/DDBJ whole genome shotgun (WGS) entry which is preliminary data.</text>
</comment>
<dbReference type="InterPro" id="IPR036390">
    <property type="entry name" value="WH_DNA-bd_sf"/>
</dbReference>
<dbReference type="InterPro" id="IPR036388">
    <property type="entry name" value="WH-like_DNA-bd_sf"/>
</dbReference>
<proteinExistence type="predicted"/>
<dbReference type="RefSeq" id="WP_146146059.1">
    <property type="nucleotide sequence ID" value="NZ_PVTG01000002.1"/>
</dbReference>
<sequence>MQERRPVGWWVRRLDELLEEGLDAVVGAEGLTRRHWQVLQSAVDGPVERAALHAALASFAGPAEVDGVVAELAGRGWLRTDGGPLSATDEGRAAHARLAAAVGAFRRSVADGLSEEEYARTVAGLARMVANLERALGR</sequence>
<accession>A0A2T0U0B7</accession>
<name>A0A2T0U0B7_9ACTN</name>
<evidence type="ECO:0008006" key="3">
    <source>
        <dbReference type="Google" id="ProtNLM"/>
    </source>
</evidence>
<dbReference type="AlphaFoldDB" id="A0A2T0U0B7"/>
<evidence type="ECO:0000313" key="2">
    <source>
        <dbReference type="Proteomes" id="UP000239210"/>
    </source>
</evidence>
<reference evidence="1 2" key="1">
    <citation type="submission" date="2018-03" db="EMBL/GenBank/DDBJ databases">
        <title>Genomic Encyclopedia of Archaeal and Bacterial Type Strains, Phase II (KMG-II): from individual species to whole genera.</title>
        <authorList>
            <person name="Goeker M."/>
        </authorList>
    </citation>
    <scope>NUCLEOTIDE SEQUENCE [LARGE SCALE GENOMIC DNA]</scope>
    <source>
        <strain evidence="1 2">DSM 45416</strain>
    </source>
</reference>
<dbReference type="SUPFAM" id="SSF46785">
    <property type="entry name" value="Winged helix' DNA-binding domain"/>
    <property type="match status" value="1"/>
</dbReference>
<keyword evidence="2" id="KW-1185">Reference proteome</keyword>
<dbReference type="EMBL" id="PVTG01000002">
    <property type="protein sequence ID" value="PRY51352.1"/>
    <property type="molecule type" value="Genomic_DNA"/>
</dbReference>
<organism evidence="1 2">
    <name type="scientific">Geodermatophilus tzadiensis</name>
    <dbReference type="NCBI Taxonomy" id="1137988"/>
    <lineage>
        <taxon>Bacteria</taxon>
        <taxon>Bacillati</taxon>
        <taxon>Actinomycetota</taxon>
        <taxon>Actinomycetes</taxon>
        <taxon>Geodermatophilales</taxon>
        <taxon>Geodermatophilaceae</taxon>
        <taxon>Geodermatophilus</taxon>
    </lineage>
</organism>
<dbReference type="Gene3D" id="1.10.10.10">
    <property type="entry name" value="Winged helix-like DNA-binding domain superfamily/Winged helix DNA-binding domain"/>
    <property type="match status" value="1"/>
</dbReference>
<dbReference type="OrthoDB" id="3697068at2"/>
<gene>
    <name evidence="1" type="ORF">LY71_102421</name>
</gene>
<dbReference type="Proteomes" id="UP000239210">
    <property type="component" value="Unassembled WGS sequence"/>
</dbReference>
<evidence type="ECO:0000313" key="1">
    <source>
        <dbReference type="EMBL" id="PRY51352.1"/>
    </source>
</evidence>